<name>A0ABP8H1L2_9BACT</name>
<keyword evidence="1" id="KW-0812">Transmembrane</keyword>
<comment type="caution">
    <text evidence="2">The sequence shown here is derived from an EMBL/GenBank/DDBJ whole genome shotgun (WGS) entry which is preliminary data.</text>
</comment>
<organism evidence="2 3">
    <name type="scientific">Flaviaesturariibacter amylovorans</name>
    <dbReference type="NCBI Taxonomy" id="1084520"/>
    <lineage>
        <taxon>Bacteria</taxon>
        <taxon>Pseudomonadati</taxon>
        <taxon>Bacteroidota</taxon>
        <taxon>Chitinophagia</taxon>
        <taxon>Chitinophagales</taxon>
        <taxon>Chitinophagaceae</taxon>
        <taxon>Flaviaestuariibacter</taxon>
    </lineage>
</organism>
<keyword evidence="1" id="KW-0472">Membrane</keyword>
<dbReference type="RefSeq" id="WP_345256187.1">
    <property type="nucleotide sequence ID" value="NZ_BAABGY010000007.1"/>
</dbReference>
<reference evidence="3" key="1">
    <citation type="journal article" date="2019" name="Int. J. Syst. Evol. Microbiol.">
        <title>The Global Catalogue of Microorganisms (GCM) 10K type strain sequencing project: providing services to taxonomists for standard genome sequencing and annotation.</title>
        <authorList>
            <consortium name="The Broad Institute Genomics Platform"/>
            <consortium name="The Broad Institute Genome Sequencing Center for Infectious Disease"/>
            <person name="Wu L."/>
            <person name="Ma J."/>
        </authorList>
    </citation>
    <scope>NUCLEOTIDE SEQUENCE [LARGE SCALE GENOMIC DNA]</scope>
    <source>
        <strain evidence="3">JCM 17919</strain>
    </source>
</reference>
<feature type="transmembrane region" description="Helical" evidence="1">
    <location>
        <begin position="116"/>
        <end position="134"/>
    </location>
</feature>
<feature type="transmembrane region" description="Helical" evidence="1">
    <location>
        <begin position="86"/>
        <end position="104"/>
    </location>
</feature>
<evidence type="ECO:0000313" key="3">
    <source>
        <dbReference type="Proteomes" id="UP001501725"/>
    </source>
</evidence>
<protein>
    <submittedName>
        <fullName evidence="2">Uncharacterized protein</fullName>
    </submittedName>
</protein>
<keyword evidence="3" id="KW-1185">Reference proteome</keyword>
<keyword evidence="1" id="KW-1133">Transmembrane helix</keyword>
<sequence length="215" mass="23982">MLTADLAAGIGPVRTQWLLRKKYLVCPGVFSKESEIELRQLPSGLRRGLTPPVLHFTAMKKPTLFLCGLPAMLLLVTAITPLSFTGALPALVVFGTALLLSLFLRGRVRKWSVSYLLRWVPVAALIVVPIRFLIDPVAGNPFSRWATVRISHRAVGGLQYIAHQFRDLGARGYARRTCQVTPVFPGLAYFVEVDTSGLSARWKPVDEEYNPFHWK</sequence>
<evidence type="ECO:0000313" key="2">
    <source>
        <dbReference type="EMBL" id="GAA4333087.1"/>
    </source>
</evidence>
<proteinExistence type="predicted"/>
<accession>A0ABP8H1L2</accession>
<dbReference type="EMBL" id="BAABGY010000007">
    <property type="protein sequence ID" value="GAA4333087.1"/>
    <property type="molecule type" value="Genomic_DNA"/>
</dbReference>
<gene>
    <name evidence="2" type="ORF">GCM10023184_26050</name>
</gene>
<feature type="transmembrane region" description="Helical" evidence="1">
    <location>
        <begin position="63"/>
        <end position="80"/>
    </location>
</feature>
<dbReference type="Proteomes" id="UP001501725">
    <property type="component" value="Unassembled WGS sequence"/>
</dbReference>
<evidence type="ECO:0000256" key="1">
    <source>
        <dbReference type="SAM" id="Phobius"/>
    </source>
</evidence>